<dbReference type="Pfam" id="PF11797">
    <property type="entry name" value="WxLIP_HBD"/>
    <property type="match status" value="1"/>
</dbReference>
<evidence type="ECO:0000313" key="6">
    <source>
        <dbReference type="Proteomes" id="UP000032289"/>
    </source>
</evidence>
<keyword evidence="1" id="KW-0812">Transmembrane</keyword>
<keyword evidence="1" id="KW-1133">Transmembrane helix</keyword>
<dbReference type="Gene3D" id="2.60.40.1710">
    <property type="entry name" value="Subtilisin-like superfamily"/>
    <property type="match status" value="1"/>
</dbReference>
<feature type="transmembrane region" description="Helical" evidence="1">
    <location>
        <begin position="317"/>
        <end position="337"/>
    </location>
</feature>
<feature type="signal peptide" evidence="2">
    <location>
        <begin position="1"/>
        <end position="28"/>
    </location>
</feature>
<protein>
    <submittedName>
        <fullName evidence="5">Uncharacterized protein</fullName>
    </submittedName>
</protein>
<name>A0A0D1JUJ6_9LACO</name>
<dbReference type="EMBL" id="JWHT01000022">
    <property type="protein sequence ID" value="KIU24913.1"/>
    <property type="molecule type" value="Genomic_DNA"/>
</dbReference>
<sequence precursor="true">MIGRKLWSSLAIVTAALGALGVAKPAVAADYSNSNPEMGVMLSSIEDDTDTNNSTWELNTKPGKVLHGAVSVQNTSNESAKYTVSFEQARTNSQMNIMYSNGGTNKSLDPNMKLSKIAKVDGKDSATITVPANSTTALPVTLTMPAKEFDGYILGSVVVTKQVPKGYKVKDGFTNQFMYTKTVQITESIVNPTAVLTNTKKGGVKVVAGQQEFQLRIKNNEPSYIGNMKMSAKITYKKTGDVVLTDKQTGRSVAPNSSFTYRLPSERVMRAGKYHYVVTMTNEKTKKSWTFSNDFVVSQASATSVGIGRSIAFIPTWIWQLLALFLVLIGFLFFLLWKRRKDEDDEDEANAK</sequence>
<dbReference type="RefSeq" id="WP_043941020.1">
    <property type="nucleotide sequence ID" value="NZ_JWHT01000022.1"/>
</dbReference>
<organism evidence="5 6">
    <name type="scientific">Weissella cibaria</name>
    <dbReference type="NCBI Taxonomy" id="137591"/>
    <lineage>
        <taxon>Bacteria</taxon>
        <taxon>Bacillati</taxon>
        <taxon>Bacillota</taxon>
        <taxon>Bacilli</taxon>
        <taxon>Lactobacillales</taxon>
        <taxon>Lactobacillaceae</taxon>
        <taxon>Weissella</taxon>
    </lineage>
</organism>
<evidence type="ECO:0000313" key="5">
    <source>
        <dbReference type="EMBL" id="KIU24913.1"/>
    </source>
</evidence>
<evidence type="ECO:0000259" key="3">
    <source>
        <dbReference type="Pfam" id="PF06030"/>
    </source>
</evidence>
<dbReference type="PATRIC" id="fig|137591.24.peg.877"/>
<feature type="chain" id="PRO_5002231848" evidence="2">
    <location>
        <begin position="29"/>
        <end position="352"/>
    </location>
</feature>
<feature type="domain" description="WxL Interacting Protein peptidoglycan binding" evidence="3">
    <location>
        <begin position="46"/>
        <end position="160"/>
    </location>
</feature>
<feature type="domain" description="WxL Interacting Protein host binding" evidence="4">
    <location>
        <begin position="174"/>
        <end position="304"/>
    </location>
</feature>
<comment type="caution">
    <text evidence="5">The sequence shown here is derived from an EMBL/GenBank/DDBJ whole genome shotgun (WGS) entry which is preliminary data.</text>
</comment>
<keyword evidence="1" id="KW-0472">Membrane</keyword>
<reference evidence="5 6" key="1">
    <citation type="journal article" date="2015" name="Microbiology (Mosc.)">
        <title>Genomics of the Weissella cibaria species with an examination of its metabolic traits.</title>
        <authorList>
            <person name="Lynch K.M."/>
            <person name="Lucid A."/>
            <person name="Arendt E.K."/>
            <person name="Sleator R.D."/>
            <person name="Lucey B."/>
            <person name="Coffey A."/>
        </authorList>
    </citation>
    <scope>NUCLEOTIDE SEQUENCE [LARGE SCALE GENOMIC DNA]</scope>
    <source>
        <strain evidence="5 6">AB3b</strain>
    </source>
</reference>
<dbReference type="InterPro" id="IPR010317">
    <property type="entry name" value="WxLIP_PGBD"/>
</dbReference>
<evidence type="ECO:0000259" key="4">
    <source>
        <dbReference type="Pfam" id="PF11797"/>
    </source>
</evidence>
<dbReference type="Proteomes" id="UP000032289">
    <property type="component" value="Unassembled WGS sequence"/>
</dbReference>
<dbReference type="InterPro" id="IPR021759">
    <property type="entry name" value="WxLIP_HBD"/>
</dbReference>
<evidence type="ECO:0000256" key="1">
    <source>
        <dbReference type="SAM" id="Phobius"/>
    </source>
</evidence>
<dbReference type="AlphaFoldDB" id="A0A0D1JUJ6"/>
<proteinExistence type="predicted"/>
<accession>A0A0D1JUJ6</accession>
<keyword evidence="2" id="KW-0732">Signal</keyword>
<dbReference type="Pfam" id="PF06030">
    <property type="entry name" value="WxLIP_PGBD"/>
    <property type="match status" value="1"/>
</dbReference>
<gene>
    <name evidence="5" type="ORF">ab3b_00894</name>
</gene>
<evidence type="ECO:0000256" key="2">
    <source>
        <dbReference type="SAM" id="SignalP"/>
    </source>
</evidence>